<organism evidence="2 3">
    <name type="scientific">Aspergillus tanneri</name>
    <dbReference type="NCBI Taxonomy" id="1220188"/>
    <lineage>
        <taxon>Eukaryota</taxon>
        <taxon>Fungi</taxon>
        <taxon>Dikarya</taxon>
        <taxon>Ascomycota</taxon>
        <taxon>Pezizomycotina</taxon>
        <taxon>Eurotiomycetes</taxon>
        <taxon>Eurotiomycetidae</taxon>
        <taxon>Eurotiales</taxon>
        <taxon>Aspergillaceae</taxon>
        <taxon>Aspergillus</taxon>
        <taxon>Aspergillus subgen. Circumdati</taxon>
    </lineage>
</organism>
<proteinExistence type="predicted"/>
<dbReference type="GeneID" id="54333726"/>
<dbReference type="Proteomes" id="UP000324241">
    <property type="component" value="Unassembled WGS sequence"/>
</dbReference>
<accession>A0A5M9M9T6</accession>
<evidence type="ECO:0000313" key="3">
    <source>
        <dbReference type="Proteomes" id="UP000324241"/>
    </source>
</evidence>
<feature type="region of interest" description="Disordered" evidence="1">
    <location>
        <begin position="97"/>
        <end position="123"/>
    </location>
</feature>
<dbReference type="AlphaFoldDB" id="A0A5M9M9T6"/>
<feature type="compositionally biased region" description="Basic and acidic residues" evidence="1">
    <location>
        <begin position="112"/>
        <end position="123"/>
    </location>
</feature>
<name>A0A5M9M9T6_9EURO</name>
<evidence type="ECO:0000313" key="2">
    <source>
        <dbReference type="EMBL" id="KAA8642084.1"/>
    </source>
</evidence>
<sequence>MRFGGRAVQGADRWSTRDSLALVDLGCAQGRERTCRAALLISRLERLPLGGGPVRVLVGTGRGTAERVEGKLTDRVGRREPFATQQRNERQLAEATLAKTKGAKWSSHGTRHAGERNERQAVP</sequence>
<comment type="caution">
    <text evidence="2">The sequence shown here is derived from an EMBL/GenBank/DDBJ whole genome shotgun (WGS) entry which is preliminary data.</text>
</comment>
<gene>
    <name evidence="2" type="ORF">ATNIH1004_011025</name>
</gene>
<evidence type="ECO:0000256" key="1">
    <source>
        <dbReference type="SAM" id="MobiDB-lite"/>
    </source>
</evidence>
<protein>
    <submittedName>
        <fullName evidence="2">Uncharacterized protein</fullName>
    </submittedName>
</protein>
<dbReference type="EMBL" id="QUQM01000008">
    <property type="protein sequence ID" value="KAA8642084.1"/>
    <property type="molecule type" value="Genomic_DNA"/>
</dbReference>
<reference evidence="2 3" key="1">
    <citation type="submission" date="2019-08" db="EMBL/GenBank/DDBJ databases">
        <title>The genome sequence of a newly discovered highly antifungal drug resistant Aspergillus species, Aspergillus tanneri NIH 1004.</title>
        <authorList>
            <person name="Mounaud S."/>
            <person name="Singh I."/>
            <person name="Joardar V."/>
            <person name="Pakala S."/>
            <person name="Pakala S."/>
            <person name="Venepally P."/>
            <person name="Chung J.K."/>
            <person name="Losada L."/>
            <person name="Nierman W.C."/>
        </authorList>
    </citation>
    <scope>NUCLEOTIDE SEQUENCE [LARGE SCALE GENOMIC DNA]</scope>
    <source>
        <strain evidence="2 3">NIH1004</strain>
    </source>
</reference>
<dbReference type="RefSeq" id="XP_033421446.1">
    <property type="nucleotide sequence ID" value="XM_033575591.1"/>
</dbReference>